<proteinExistence type="predicted"/>
<name>A0ABQ9GIL1_9NEOP</name>
<evidence type="ECO:0000256" key="1">
    <source>
        <dbReference type="SAM" id="MobiDB-lite"/>
    </source>
</evidence>
<gene>
    <name evidence="2" type="ORF">PR048_028195</name>
</gene>
<feature type="compositionally biased region" description="Pro residues" evidence="1">
    <location>
        <begin position="232"/>
        <end position="244"/>
    </location>
</feature>
<sequence>MEHIVIHCSSWQTARDSRIGWSEEFMEFTRDQSEQGLTEASMEQFRKERAGEMRDSRENRPISSIVSMISTCELLKECRSRTSEEYVQRTADAFPRSPRKSIRRASRELALPKSTVHDVLQKPHRPRSQSSTVRQGIASPVSKDDAYCISRKPPVDSSRGGTCHPSAPRDIEDLTVVTPSANCIGVTSFPTLIHSTRQDHRVSTHDSSHYPQGRGYTLQHRQSLIRRDTRPPAQPGPRPAPPQITSPRYQDAAPAAAATVQSGKPVAVCLPFHWTSLYFVPSRHAKHPALFSHSTHSRQVSQAHVMPLTSTWRAPVHEPDVRQCADEIRSYHL</sequence>
<dbReference type="EMBL" id="JARBHB010000012">
    <property type="protein sequence ID" value="KAJ8871855.1"/>
    <property type="molecule type" value="Genomic_DNA"/>
</dbReference>
<evidence type="ECO:0000313" key="3">
    <source>
        <dbReference type="Proteomes" id="UP001159363"/>
    </source>
</evidence>
<feature type="compositionally biased region" description="Basic and acidic residues" evidence="1">
    <location>
        <begin position="197"/>
        <end position="208"/>
    </location>
</feature>
<organism evidence="2 3">
    <name type="scientific">Dryococelus australis</name>
    <dbReference type="NCBI Taxonomy" id="614101"/>
    <lineage>
        <taxon>Eukaryota</taxon>
        <taxon>Metazoa</taxon>
        <taxon>Ecdysozoa</taxon>
        <taxon>Arthropoda</taxon>
        <taxon>Hexapoda</taxon>
        <taxon>Insecta</taxon>
        <taxon>Pterygota</taxon>
        <taxon>Neoptera</taxon>
        <taxon>Polyneoptera</taxon>
        <taxon>Phasmatodea</taxon>
        <taxon>Verophasmatodea</taxon>
        <taxon>Anareolatae</taxon>
        <taxon>Phasmatidae</taxon>
        <taxon>Eurycanthinae</taxon>
        <taxon>Dryococelus</taxon>
    </lineage>
</organism>
<keyword evidence="3" id="KW-1185">Reference proteome</keyword>
<reference evidence="2 3" key="1">
    <citation type="submission" date="2023-02" db="EMBL/GenBank/DDBJ databases">
        <title>LHISI_Scaffold_Assembly.</title>
        <authorList>
            <person name="Stuart O.P."/>
            <person name="Cleave R."/>
            <person name="Magrath M.J.L."/>
            <person name="Mikheyev A.S."/>
        </authorList>
    </citation>
    <scope>NUCLEOTIDE SEQUENCE [LARGE SCALE GENOMIC DNA]</scope>
    <source>
        <strain evidence="2">Daus_M_001</strain>
        <tissue evidence="2">Leg muscle</tissue>
    </source>
</reference>
<accession>A0ABQ9GIL1</accession>
<evidence type="ECO:0000313" key="2">
    <source>
        <dbReference type="EMBL" id="KAJ8871855.1"/>
    </source>
</evidence>
<comment type="caution">
    <text evidence="2">The sequence shown here is derived from an EMBL/GenBank/DDBJ whole genome shotgun (WGS) entry which is preliminary data.</text>
</comment>
<protein>
    <submittedName>
        <fullName evidence="2">Uncharacterized protein</fullName>
    </submittedName>
</protein>
<feature type="region of interest" description="Disordered" evidence="1">
    <location>
        <begin position="89"/>
        <end position="169"/>
    </location>
</feature>
<feature type="region of interest" description="Disordered" evidence="1">
    <location>
        <begin position="197"/>
        <end position="253"/>
    </location>
</feature>
<dbReference type="Proteomes" id="UP001159363">
    <property type="component" value="Chromosome 11"/>
</dbReference>